<proteinExistence type="predicted"/>
<gene>
    <name evidence="2" type="ORF">ACFSL2_06015</name>
</gene>
<accession>A0ABW4V8T4</accession>
<evidence type="ECO:0000313" key="3">
    <source>
        <dbReference type="Proteomes" id="UP001597338"/>
    </source>
</evidence>
<name>A0ABW4V8T4_9MICO</name>
<comment type="caution">
    <text evidence="2">The sequence shown here is derived from an EMBL/GenBank/DDBJ whole genome shotgun (WGS) entry which is preliminary data.</text>
</comment>
<dbReference type="EMBL" id="JBHUHF010000001">
    <property type="protein sequence ID" value="MFD2025062.1"/>
    <property type="molecule type" value="Genomic_DNA"/>
</dbReference>
<reference evidence="3" key="1">
    <citation type="journal article" date="2019" name="Int. J. Syst. Evol. Microbiol.">
        <title>The Global Catalogue of Microorganisms (GCM) 10K type strain sequencing project: providing services to taxonomists for standard genome sequencing and annotation.</title>
        <authorList>
            <consortium name="The Broad Institute Genomics Platform"/>
            <consortium name="The Broad Institute Genome Sequencing Center for Infectious Disease"/>
            <person name="Wu L."/>
            <person name="Ma J."/>
        </authorList>
    </citation>
    <scope>NUCLEOTIDE SEQUENCE [LARGE SCALE GENOMIC DNA]</scope>
    <source>
        <strain evidence="3">CCM 7043</strain>
    </source>
</reference>
<dbReference type="Proteomes" id="UP001597338">
    <property type="component" value="Unassembled WGS sequence"/>
</dbReference>
<feature type="region of interest" description="Disordered" evidence="1">
    <location>
        <begin position="1"/>
        <end position="22"/>
    </location>
</feature>
<dbReference type="RefSeq" id="WP_377196978.1">
    <property type="nucleotide sequence ID" value="NZ_JBHUHF010000001.1"/>
</dbReference>
<sequence>MKLRNLLRGSSTATEPEDSGFAVAPRDGMVAFTTTADDLSALRSGAGPVRRRLQLLALEALAEQGVALPVTDGYVVPDDVVANLDTDEAAFLGIPEMFPGRSPGRSVV</sequence>
<organism evidence="2 3">
    <name type="scientific">Promicromonospora aerolata</name>
    <dbReference type="NCBI Taxonomy" id="195749"/>
    <lineage>
        <taxon>Bacteria</taxon>
        <taxon>Bacillati</taxon>
        <taxon>Actinomycetota</taxon>
        <taxon>Actinomycetes</taxon>
        <taxon>Micrococcales</taxon>
        <taxon>Promicromonosporaceae</taxon>
        <taxon>Promicromonospora</taxon>
    </lineage>
</organism>
<evidence type="ECO:0000256" key="1">
    <source>
        <dbReference type="SAM" id="MobiDB-lite"/>
    </source>
</evidence>
<keyword evidence="3" id="KW-1185">Reference proteome</keyword>
<protein>
    <submittedName>
        <fullName evidence="2">Uncharacterized protein</fullName>
    </submittedName>
</protein>
<evidence type="ECO:0000313" key="2">
    <source>
        <dbReference type="EMBL" id="MFD2025062.1"/>
    </source>
</evidence>